<dbReference type="RefSeq" id="WP_350245147.1">
    <property type="nucleotide sequence ID" value="NZ_CP158299.1"/>
</dbReference>
<dbReference type="SUPFAM" id="SSF88697">
    <property type="entry name" value="PUA domain-like"/>
    <property type="match status" value="1"/>
</dbReference>
<dbReference type="InterPro" id="IPR003615">
    <property type="entry name" value="HNH_nuc"/>
</dbReference>
<evidence type="ECO:0000259" key="1">
    <source>
        <dbReference type="Pfam" id="PF01878"/>
    </source>
</evidence>
<dbReference type="Pfam" id="PF26345">
    <property type="entry name" value="ScoMcrA_N"/>
    <property type="match status" value="1"/>
</dbReference>
<feature type="domain" description="ScoMcrA-like N-terminal head" evidence="2">
    <location>
        <begin position="336"/>
        <end position="396"/>
    </location>
</feature>
<proteinExistence type="predicted"/>
<evidence type="ECO:0000259" key="2">
    <source>
        <dbReference type="Pfam" id="PF26345"/>
    </source>
</evidence>
<dbReference type="Pfam" id="PF01878">
    <property type="entry name" value="EVE"/>
    <property type="match status" value="1"/>
</dbReference>
<accession>A0AAU7UF32</accession>
<dbReference type="AlphaFoldDB" id="A0AAU7UF32"/>
<dbReference type="KEGG" id="dsc:ABOD76_12245"/>
<evidence type="ECO:0000313" key="3">
    <source>
        <dbReference type="EMBL" id="XBV87040.1"/>
    </source>
</evidence>
<dbReference type="CDD" id="cd00085">
    <property type="entry name" value="HNHc"/>
    <property type="match status" value="1"/>
</dbReference>
<dbReference type="Gene3D" id="3.10.590.10">
    <property type="entry name" value="ph1033 like domains"/>
    <property type="match status" value="1"/>
</dbReference>
<dbReference type="InterPro" id="IPR058807">
    <property type="entry name" value="ScoMcrA_N"/>
</dbReference>
<sequence length="516" mass="57042">MSTVRHWIFQANPKWYDLAKVVQTKKMGNVDDWAAIQYIHQMQAGDKVALWQSGKHAGVYAVGELLDAPRQREGHAEWQVAAGRVEEDPGFAVKFRLTALYPLGIPRSVIMTDIRLRELSILKMASGTNFKVTPQEWDALEDIIQKYQSEGTRSNMSSSSSYKLTDSDGQLLDAAFDIEDSMLILHSRGGTKGKNAQNPDYAKALNLLLSRLDSAGLRISRAWVDSSRGQALPINDRLILSDADTGLSLQETFTRMSLAMERIGRAPDARGHGNRTKRIRIQIESPPPLYELVSILGAVSISGNADSGQRLPASVLEQVTPVHIWNAVQRLRAGYTDHGFGPSTDYDILLEDGERFPPKAVFGVAASEALGFKVLPIHFSGGESSTSFRLLKQAGFIPVPKAGTIEILPLLPSPEDLEWTEGGKVLVTHLRSERSSGLAQAKKAAFKLQHGRLFCEKCRIDPVTAYGEHGEACIEVHHSRIQVKDMAGKHVTVLDDLQCLCANCHRVEHRRLRTEA</sequence>
<organism evidence="3">
    <name type="scientific">Deinococcus sonorensis KR-87</name>
    <dbReference type="NCBI Taxonomy" id="694439"/>
    <lineage>
        <taxon>Bacteria</taxon>
        <taxon>Thermotogati</taxon>
        <taxon>Deinococcota</taxon>
        <taxon>Deinococci</taxon>
        <taxon>Deinococcales</taxon>
        <taxon>Deinococcaceae</taxon>
        <taxon>Deinococcus</taxon>
    </lineage>
</organism>
<dbReference type="InterPro" id="IPR002740">
    <property type="entry name" value="EVE_domain"/>
</dbReference>
<reference evidence="3" key="1">
    <citation type="submission" date="2024-06" db="EMBL/GenBank/DDBJ databases">
        <title>Draft Genome Sequence of Deinococcus sonorensis Type Strain KR-87, a Biofilm Producing Representative of the Genus Deinococcus.</title>
        <authorList>
            <person name="Boren L.S."/>
            <person name="Grosso R.A."/>
            <person name="Hugenberg-Cox A.N."/>
            <person name="Hill J.T.E."/>
            <person name="Albert C.M."/>
            <person name="Tuohy J.M."/>
        </authorList>
    </citation>
    <scope>NUCLEOTIDE SEQUENCE</scope>
    <source>
        <strain evidence="3">KR-87</strain>
    </source>
</reference>
<dbReference type="EMBL" id="CP158299">
    <property type="protein sequence ID" value="XBV87040.1"/>
    <property type="molecule type" value="Genomic_DNA"/>
</dbReference>
<protein>
    <submittedName>
        <fullName evidence="3">EVE domain-containing protein</fullName>
    </submittedName>
</protein>
<feature type="domain" description="EVE" evidence="1">
    <location>
        <begin position="5"/>
        <end position="141"/>
    </location>
</feature>
<name>A0AAU7UF32_9DEIO</name>
<dbReference type="InterPro" id="IPR015947">
    <property type="entry name" value="PUA-like_sf"/>
</dbReference>
<gene>
    <name evidence="3" type="ORF">ABOD76_12245</name>
</gene>